<sequence>MWQRRTHPDHRCEPKCLLFGTEHPPGDRKCKARVKTPYLIKKEGQRTENEKCVDNAAELDDGRERRPRSRSRSRSRSITKKQGDRPQPRARSGPIARSSSTSRNGTTPMQRMEGETRSGHHGPLEVSWADAVYCGRATVEAAPCCADAEANKELAQITKDNSKFGDELNALKEENSALRNAGKDVAQIAVVPEYVIQKGDEQTVPTKRRAIEVASECSERRGYKRDSVTERWQEELELRMEEDKKGLEMKIEEMFGQISNLMQQQFATMLQQISSSYAPCKRAWESMKRNYRRQSVFLREARKKAYSPIKMTAKPYSTPAVTEASESAGKP</sequence>
<protein>
    <submittedName>
        <fullName evidence="1">Uncharacterized protein</fullName>
    </submittedName>
</protein>
<comment type="caution">
    <text evidence="1">The sequence shown here is derived from an EMBL/GenBank/DDBJ whole genome shotgun (WGS) entry which is preliminary data.</text>
</comment>
<evidence type="ECO:0000313" key="1">
    <source>
        <dbReference type="EMBL" id="KAH6923894.1"/>
    </source>
</evidence>
<proteinExistence type="predicted"/>
<dbReference type="EMBL" id="CM023488">
    <property type="protein sequence ID" value="KAH6923894.1"/>
    <property type="molecule type" value="Genomic_DNA"/>
</dbReference>
<accession>A0ACB7RPU7</accession>
<evidence type="ECO:0000313" key="2">
    <source>
        <dbReference type="Proteomes" id="UP000821845"/>
    </source>
</evidence>
<dbReference type="Proteomes" id="UP000821845">
    <property type="component" value="Chromosome 8"/>
</dbReference>
<keyword evidence="2" id="KW-1185">Reference proteome</keyword>
<organism evidence="1 2">
    <name type="scientific">Hyalomma asiaticum</name>
    <name type="common">Tick</name>
    <dbReference type="NCBI Taxonomy" id="266040"/>
    <lineage>
        <taxon>Eukaryota</taxon>
        <taxon>Metazoa</taxon>
        <taxon>Ecdysozoa</taxon>
        <taxon>Arthropoda</taxon>
        <taxon>Chelicerata</taxon>
        <taxon>Arachnida</taxon>
        <taxon>Acari</taxon>
        <taxon>Parasitiformes</taxon>
        <taxon>Ixodida</taxon>
        <taxon>Ixodoidea</taxon>
        <taxon>Ixodidae</taxon>
        <taxon>Hyalomminae</taxon>
        <taxon>Hyalomma</taxon>
    </lineage>
</organism>
<reference evidence="1" key="1">
    <citation type="submission" date="2020-05" db="EMBL/GenBank/DDBJ databases">
        <title>Large-scale comparative analyses of tick genomes elucidate their genetic diversity and vector capacities.</title>
        <authorList>
            <person name="Jia N."/>
            <person name="Wang J."/>
            <person name="Shi W."/>
            <person name="Du L."/>
            <person name="Sun Y."/>
            <person name="Zhan W."/>
            <person name="Jiang J."/>
            <person name="Wang Q."/>
            <person name="Zhang B."/>
            <person name="Ji P."/>
            <person name="Sakyi L.B."/>
            <person name="Cui X."/>
            <person name="Yuan T."/>
            <person name="Jiang B."/>
            <person name="Yang W."/>
            <person name="Lam T.T.-Y."/>
            <person name="Chang Q."/>
            <person name="Ding S."/>
            <person name="Wang X."/>
            <person name="Zhu J."/>
            <person name="Ruan X."/>
            <person name="Zhao L."/>
            <person name="Wei J."/>
            <person name="Que T."/>
            <person name="Du C."/>
            <person name="Cheng J."/>
            <person name="Dai P."/>
            <person name="Han X."/>
            <person name="Huang E."/>
            <person name="Gao Y."/>
            <person name="Liu J."/>
            <person name="Shao H."/>
            <person name="Ye R."/>
            <person name="Li L."/>
            <person name="Wei W."/>
            <person name="Wang X."/>
            <person name="Wang C."/>
            <person name="Yang T."/>
            <person name="Huo Q."/>
            <person name="Li W."/>
            <person name="Guo W."/>
            <person name="Chen H."/>
            <person name="Zhou L."/>
            <person name="Ni X."/>
            <person name="Tian J."/>
            <person name="Zhou Y."/>
            <person name="Sheng Y."/>
            <person name="Liu T."/>
            <person name="Pan Y."/>
            <person name="Xia L."/>
            <person name="Li J."/>
            <person name="Zhao F."/>
            <person name="Cao W."/>
        </authorList>
    </citation>
    <scope>NUCLEOTIDE SEQUENCE</scope>
    <source>
        <strain evidence="1">Hyas-2018</strain>
    </source>
</reference>
<name>A0ACB7RPU7_HYAAI</name>
<gene>
    <name evidence="1" type="ORF">HPB50_008534</name>
</gene>